<dbReference type="Pfam" id="PF21842">
    <property type="entry name" value="DUF6901"/>
    <property type="match status" value="1"/>
</dbReference>
<proteinExistence type="predicted"/>
<dbReference type="OrthoDB" id="9813686at2"/>
<evidence type="ECO:0000313" key="2">
    <source>
        <dbReference type="Proteomes" id="UP000026923"/>
    </source>
</evidence>
<dbReference type="EMBL" id="AMCZ02000037">
    <property type="protein sequence ID" value="EWC39484.1"/>
    <property type="molecule type" value="Genomic_DNA"/>
</dbReference>
<dbReference type="InterPro" id="IPR054196">
    <property type="entry name" value="DUF6901"/>
</dbReference>
<protein>
    <submittedName>
        <fullName evidence="1">Uncharacterized protein</fullName>
    </submittedName>
</protein>
<comment type="caution">
    <text evidence="1">The sequence shown here is derived from an EMBL/GenBank/DDBJ whole genome shotgun (WGS) entry which is preliminary data.</text>
</comment>
<dbReference type="AlphaFoldDB" id="A0A061JMS0"/>
<dbReference type="Proteomes" id="UP000026923">
    <property type="component" value="Unassembled WGS sequence"/>
</dbReference>
<gene>
    <name evidence="1" type="ORF">B597_019855</name>
</gene>
<dbReference type="eggNOG" id="ENOG502ZBJ2">
    <property type="taxonomic scope" value="Bacteria"/>
</dbReference>
<dbReference type="HOGENOM" id="CLU_086634_0_0_6"/>
<evidence type="ECO:0000313" key="1">
    <source>
        <dbReference type="EMBL" id="EWC39484.1"/>
    </source>
</evidence>
<dbReference type="RefSeq" id="WP_024162218.1">
    <property type="nucleotide sequence ID" value="NZ_KK020676.1"/>
</dbReference>
<accession>A0A061JMS0</accession>
<name>A0A061JMS0_STUST</name>
<organism evidence="1 2">
    <name type="scientific">Stutzerimonas stutzeri KOS6</name>
    <dbReference type="NCBI Taxonomy" id="1218352"/>
    <lineage>
        <taxon>Bacteria</taxon>
        <taxon>Pseudomonadati</taxon>
        <taxon>Pseudomonadota</taxon>
        <taxon>Gammaproteobacteria</taxon>
        <taxon>Pseudomonadales</taxon>
        <taxon>Pseudomonadaceae</taxon>
        <taxon>Stutzerimonas</taxon>
    </lineage>
</organism>
<reference evidence="1 2" key="1">
    <citation type="journal article" date="2013" name="Genome Announc.">
        <title>Draft Genome of the Nitrogen-Fixing Bacterium Pseudomonas stutzeri Strain KOS6 Isolated from Industrial Hydrocarbon Sludge.</title>
        <authorList>
            <person name="Grigoryeva T.V."/>
            <person name="Laikov A.V."/>
            <person name="Naumova R.P."/>
            <person name="Manolov A.I."/>
            <person name="Larin A.K."/>
            <person name="Karpova I.Y."/>
            <person name="Semashko T.A."/>
            <person name="Alexeev D.G."/>
            <person name="Kostryukova E.S."/>
            <person name="Muller R."/>
            <person name="Govorun V.M."/>
        </authorList>
    </citation>
    <scope>NUCLEOTIDE SEQUENCE [LARGE SCALE GENOMIC DNA]</scope>
    <source>
        <strain evidence="1 2">KOS6</strain>
    </source>
</reference>
<sequence>MTKKPNPKWIYYRFVFPDGESVEHIVMPDQSSHCATPAEWTHLGFHQCQNCPLNPSDQMLCPFAAGLEAPLKLLGHRPSFTDVEATVRFRGRTISQTTTLQRALGSLLGAIGATSGCPHTDFLRPMVWFHQPFSDDEETLLRSMSIYLLGQHLRAQRNLSADWSLSGLQDAYKKLRIVNRAMASRLREAAREDSSLNGLVLLDLLASSTINSLERYEGELDEYFSTYTS</sequence>